<evidence type="ECO:0000313" key="4">
    <source>
        <dbReference type="EMBL" id="SOD90464.1"/>
    </source>
</evidence>
<evidence type="ECO:0000259" key="2">
    <source>
        <dbReference type="Pfam" id="PF00156"/>
    </source>
</evidence>
<feature type="domain" description="Phosphoribosyltransferase" evidence="2">
    <location>
        <begin position="192"/>
        <end position="236"/>
    </location>
</feature>
<dbReference type="SUPFAM" id="SSF53271">
    <property type="entry name" value="PRTase-like"/>
    <property type="match status" value="1"/>
</dbReference>
<keyword evidence="5" id="KW-1185">Reference proteome</keyword>
<dbReference type="Gene3D" id="3.40.50.2020">
    <property type="match status" value="1"/>
</dbReference>
<comment type="similarity">
    <text evidence="1">Belongs to the ComF/GntX family.</text>
</comment>
<dbReference type="InterPro" id="IPR000836">
    <property type="entry name" value="PRTase_dom"/>
</dbReference>
<dbReference type="AlphaFoldDB" id="A0A286G661"/>
<dbReference type="Proteomes" id="UP000219621">
    <property type="component" value="Unassembled WGS sequence"/>
</dbReference>
<dbReference type="InterPro" id="IPR051910">
    <property type="entry name" value="ComF/GntX_DNA_util-trans"/>
</dbReference>
<dbReference type="OrthoDB" id="9779910at2"/>
<reference evidence="4 5" key="1">
    <citation type="submission" date="2017-09" db="EMBL/GenBank/DDBJ databases">
        <authorList>
            <person name="Ehlers B."/>
            <person name="Leendertz F.H."/>
        </authorList>
    </citation>
    <scope>NUCLEOTIDE SEQUENCE [LARGE SCALE GENOMIC DNA]</scope>
    <source>
        <strain evidence="4 5">USBA 140</strain>
    </source>
</reference>
<protein>
    <submittedName>
        <fullName evidence="4">ComF family protein</fullName>
    </submittedName>
</protein>
<dbReference type="EMBL" id="OCNJ01000001">
    <property type="protein sequence ID" value="SOD90464.1"/>
    <property type="molecule type" value="Genomic_DNA"/>
</dbReference>
<dbReference type="InterPro" id="IPR044005">
    <property type="entry name" value="DZR_2"/>
</dbReference>
<organism evidence="4 5">
    <name type="scientific">Caenispirillum bisanense</name>
    <dbReference type="NCBI Taxonomy" id="414052"/>
    <lineage>
        <taxon>Bacteria</taxon>
        <taxon>Pseudomonadati</taxon>
        <taxon>Pseudomonadota</taxon>
        <taxon>Alphaproteobacteria</taxon>
        <taxon>Rhodospirillales</taxon>
        <taxon>Novispirillaceae</taxon>
        <taxon>Caenispirillum</taxon>
    </lineage>
</organism>
<gene>
    <name evidence="4" type="ORF">SAMN05421508_101551</name>
</gene>
<feature type="domain" description="Double zinc ribbon" evidence="3">
    <location>
        <begin position="8"/>
        <end position="66"/>
    </location>
</feature>
<name>A0A286G661_9PROT</name>
<dbReference type="InterPro" id="IPR029057">
    <property type="entry name" value="PRTase-like"/>
</dbReference>
<evidence type="ECO:0000313" key="5">
    <source>
        <dbReference type="Proteomes" id="UP000219621"/>
    </source>
</evidence>
<dbReference type="Pfam" id="PF00156">
    <property type="entry name" value="Pribosyltran"/>
    <property type="match status" value="1"/>
</dbReference>
<dbReference type="RefSeq" id="WP_097277431.1">
    <property type="nucleotide sequence ID" value="NZ_OCNJ01000001.1"/>
</dbReference>
<evidence type="ECO:0000256" key="1">
    <source>
        <dbReference type="ARBA" id="ARBA00008007"/>
    </source>
</evidence>
<accession>A0A286G661</accession>
<dbReference type="PANTHER" id="PTHR47505">
    <property type="entry name" value="DNA UTILIZATION PROTEIN YHGH"/>
    <property type="match status" value="1"/>
</dbReference>
<dbReference type="Pfam" id="PF18912">
    <property type="entry name" value="DZR_2"/>
    <property type="match status" value="1"/>
</dbReference>
<dbReference type="PANTHER" id="PTHR47505:SF1">
    <property type="entry name" value="DNA UTILIZATION PROTEIN YHGH"/>
    <property type="match status" value="1"/>
</dbReference>
<dbReference type="CDD" id="cd06223">
    <property type="entry name" value="PRTases_typeI"/>
    <property type="match status" value="1"/>
</dbReference>
<evidence type="ECO:0000259" key="3">
    <source>
        <dbReference type="Pfam" id="PF18912"/>
    </source>
</evidence>
<sequence length="252" mass="27406">MHRLARSLLDVLLPPRCLACGTIVGEPGALCPDCFARVTFLGPPQCARCGDPFELPMEEGAVCAVCVAEPPPFDRARAVMRYDDGARDLVLRFKHADRTDCAPAFARWMIRAGRELVTAADVIAPVPLHRLRLLKRRYNQAALLARAIDRQSGAPGRFVPDLLTRARRTPPQEGLGRQGRARNVRAAFAVVDAARIQGRRVLLVDDVLTTGATVGECARTLRRAGAAAVDVVCLARVVLDPLHDAAETDSLY</sequence>
<proteinExistence type="inferred from homology"/>